<evidence type="ECO:0000313" key="2">
    <source>
        <dbReference type="Proteomes" id="UP000295087"/>
    </source>
</evidence>
<organism evidence="1 2">
    <name type="scientific">Nocardia ignorata</name>
    <dbReference type="NCBI Taxonomy" id="145285"/>
    <lineage>
        <taxon>Bacteria</taxon>
        <taxon>Bacillati</taxon>
        <taxon>Actinomycetota</taxon>
        <taxon>Actinomycetes</taxon>
        <taxon>Mycobacteriales</taxon>
        <taxon>Nocardiaceae</taxon>
        <taxon>Nocardia</taxon>
    </lineage>
</organism>
<reference evidence="1 2" key="1">
    <citation type="submission" date="2019-03" db="EMBL/GenBank/DDBJ databases">
        <title>Genomic Encyclopedia of Type Strains, Phase IV (KMG-IV): sequencing the most valuable type-strain genomes for metagenomic binning, comparative biology and taxonomic classification.</title>
        <authorList>
            <person name="Goeker M."/>
        </authorList>
    </citation>
    <scope>NUCLEOTIDE SEQUENCE [LARGE SCALE GENOMIC DNA]</scope>
    <source>
        <strain evidence="1 2">DSM 44496</strain>
    </source>
</reference>
<gene>
    <name evidence="1" type="ORF">DFR75_112141</name>
</gene>
<name>A0A4R6P0R9_NOCIG</name>
<protein>
    <submittedName>
        <fullName evidence="1">Uncharacterized protein</fullName>
    </submittedName>
</protein>
<comment type="caution">
    <text evidence="1">The sequence shown here is derived from an EMBL/GenBank/DDBJ whole genome shotgun (WGS) entry which is preliminary data.</text>
</comment>
<dbReference type="RefSeq" id="WP_067496723.1">
    <property type="nucleotide sequence ID" value="NZ_SNXK01000012.1"/>
</dbReference>
<evidence type="ECO:0000313" key="1">
    <source>
        <dbReference type="EMBL" id="TDP29872.1"/>
    </source>
</evidence>
<proteinExistence type="predicted"/>
<dbReference type="EMBL" id="SNXK01000012">
    <property type="protein sequence ID" value="TDP29872.1"/>
    <property type="molecule type" value="Genomic_DNA"/>
</dbReference>
<accession>A0A4R6P0R9</accession>
<keyword evidence="2" id="KW-1185">Reference proteome</keyword>
<sequence length="142" mass="16155">MADLDLDDLVGEWHDSDDPRPLAEYLGMTPWLYNAWVERPEEFGTVSTLDECAANYPHWRVIRMFVVGELADQVRSRLNGQPEDRVWASFAYDIGRAEAVLSFDCYTSPTQIKDVSFVVGYLGDKQGRFTDVRAWLDGDADA</sequence>
<dbReference type="Proteomes" id="UP000295087">
    <property type="component" value="Unassembled WGS sequence"/>
</dbReference>
<dbReference type="AlphaFoldDB" id="A0A4R6P0R9"/>